<dbReference type="Gene3D" id="4.10.240.10">
    <property type="entry name" value="Zn(2)-C6 fungal-type DNA-binding domain"/>
    <property type="match status" value="1"/>
</dbReference>
<dbReference type="PANTHER" id="PTHR47784:SF5">
    <property type="entry name" value="STEROL UPTAKE CONTROL PROTEIN 2"/>
    <property type="match status" value="1"/>
</dbReference>
<dbReference type="KEGG" id="pchm:VFPPC_03580"/>
<feature type="region of interest" description="Disordered" evidence="2">
    <location>
        <begin position="476"/>
        <end position="819"/>
    </location>
</feature>
<evidence type="ECO:0000313" key="5">
    <source>
        <dbReference type="Proteomes" id="UP000078397"/>
    </source>
</evidence>
<feature type="compositionally biased region" description="Polar residues" evidence="2">
    <location>
        <begin position="764"/>
        <end position="793"/>
    </location>
</feature>
<protein>
    <submittedName>
        <fullName evidence="4">Zn(2)-C6 fungal-type DNA-binding domain-containing protein</fullName>
    </submittedName>
</protein>
<feature type="compositionally biased region" description="Polar residues" evidence="2">
    <location>
        <begin position="603"/>
        <end position="614"/>
    </location>
</feature>
<dbReference type="PANTHER" id="PTHR47784">
    <property type="entry name" value="STEROL UPTAKE CONTROL PROTEIN 2"/>
    <property type="match status" value="1"/>
</dbReference>
<evidence type="ECO:0000313" key="4">
    <source>
        <dbReference type="EMBL" id="OAQ71254.1"/>
    </source>
</evidence>
<name>A0A179G026_METCM</name>
<sequence>MADFLENFDFGASDDYTPDDDGACASVDDLQRRLRGLIDAKTTDTRAEHVYATLDIAGTVEFAVAETDGVNVTDPQLLGEAMDVDGQQTTRTHAYTALEALRNQPSQAPAVQQALAEQIVMAAGVEDKSTWVLQGCELAAHGWDFTFICEASVRHWKMQNEGKTLPVVGDYTKKEPEPVLMERPAFDCRGQLFVSFSRKARVISVKYNHTVLHRTVAEMTDFFKPPPMIGPQKPDKKTLAEAAKLAQVEHTKAKRKKAREERRQSEGKPKEGRKRKSKKGAEQTEAQLSLADQASQALDFADVSQLQRAVAAENGVNGEASTGQGANSGAGAAGGQLRSAVKSLSLNVTPQEAARRKEVALKLLTDAGVNSESLSTDQFSIFANQAPELQKESLNMLVTYGAERLQIIHPSNKESTTPVPQGNAAATGEPGGSTPRTTTTELVLEDETSKRKRKGSRPLGKSRLACFQCKSRQVKCPKDRPSCTECRDSGNTCEYPPHKPRNRKQKSAAVVADGDDEDADADADGEADDEEVDGEADDTVMTEANEDPARQEAPQQTETLHDDDGFSSDTGAPYSYPQVPQIPAAADAPREPPTDPIHGFHPQPTQLPYFQSASGLALPQRDPLEDPPRNQLDTSITMPGSSIYYPSYPPPAPEPSREPEERPQRNIPASNHNRYPSNSRNTNTPTQTWTPSNTDFSKPTTAHISPLLRHGQPGPQGSASPDPVAPAQIDIQDATLLAHAASHSQSYAPNSGLKMHHPAPPSQSPFQTAYNPRSKSQQGHRPSSLTPQRTSAYQLPAAQPSLQNPLQRGTLLPTGRFGNGDVSEAADKIGYKPYSYQKNGSGGGHGYLSQYSSEMGSGGHSLLAQGQGQSAGRQGQTRTQAQGQSQSQSQSQHGQGQHVQNWQFGGQASGSGNASGNGNGHEQSRYGYNWGVGDSWNQRH</sequence>
<feature type="domain" description="Zn(2)-C6 fungal-type" evidence="3">
    <location>
        <begin position="465"/>
        <end position="495"/>
    </location>
</feature>
<dbReference type="CDD" id="cd00067">
    <property type="entry name" value="GAL4"/>
    <property type="match status" value="1"/>
</dbReference>
<dbReference type="RefSeq" id="XP_018147791.1">
    <property type="nucleotide sequence ID" value="XM_018283070.1"/>
</dbReference>
<feature type="compositionally biased region" description="Polar residues" evidence="2">
    <location>
        <begin position="667"/>
        <end position="703"/>
    </location>
</feature>
<evidence type="ECO:0000259" key="3">
    <source>
        <dbReference type="PROSITE" id="PS50048"/>
    </source>
</evidence>
<dbReference type="AlphaFoldDB" id="A0A179G026"/>
<dbReference type="SMART" id="SM00066">
    <property type="entry name" value="GAL4"/>
    <property type="match status" value="1"/>
</dbReference>
<feature type="region of interest" description="Disordered" evidence="2">
    <location>
        <begin position="847"/>
        <end position="940"/>
    </location>
</feature>
<proteinExistence type="predicted"/>
<dbReference type="SUPFAM" id="SSF57701">
    <property type="entry name" value="Zn2/Cys6 DNA-binding domain"/>
    <property type="match status" value="1"/>
</dbReference>
<feature type="compositionally biased region" description="Basic and acidic residues" evidence="2">
    <location>
        <begin position="258"/>
        <end position="270"/>
    </location>
</feature>
<gene>
    <name evidence="4" type="ORF">VFPPC_03580</name>
</gene>
<dbReference type="GO" id="GO:0001228">
    <property type="term" value="F:DNA-binding transcription activator activity, RNA polymerase II-specific"/>
    <property type="evidence" value="ECO:0007669"/>
    <property type="project" value="TreeGrafter"/>
</dbReference>
<dbReference type="OrthoDB" id="3249161at2759"/>
<dbReference type="GO" id="GO:0003677">
    <property type="term" value="F:DNA binding"/>
    <property type="evidence" value="ECO:0007669"/>
    <property type="project" value="UniProtKB-KW"/>
</dbReference>
<accession>A0A179G026</accession>
<organism evidence="4 5">
    <name type="scientific">Pochonia chlamydosporia 170</name>
    <dbReference type="NCBI Taxonomy" id="1380566"/>
    <lineage>
        <taxon>Eukaryota</taxon>
        <taxon>Fungi</taxon>
        <taxon>Dikarya</taxon>
        <taxon>Ascomycota</taxon>
        <taxon>Pezizomycotina</taxon>
        <taxon>Sordariomycetes</taxon>
        <taxon>Hypocreomycetidae</taxon>
        <taxon>Hypocreales</taxon>
        <taxon>Clavicipitaceae</taxon>
        <taxon>Pochonia</taxon>
    </lineage>
</organism>
<evidence type="ECO:0000256" key="2">
    <source>
        <dbReference type="SAM" id="MobiDB-lite"/>
    </source>
</evidence>
<feature type="compositionally biased region" description="Basic and acidic residues" evidence="2">
    <location>
        <begin position="476"/>
        <end position="488"/>
    </location>
</feature>
<keyword evidence="1" id="KW-0539">Nucleus</keyword>
<dbReference type="InterPro" id="IPR001138">
    <property type="entry name" value="Zn2Cys6_DnaBD"/>
</dbReference>
<dbReference type="STRING" id="1380566.A0A179G026"/>
<dbReference type="InterPro" id="IPR053157">
    <property type="entry name" value="Sterol_Uptake_Regulator"/>
</dbReference>
<dbReference type="EMBL" id="LSBJ02000002">
    <property type="protein sequence ID" value="OAQ71254.1"/>
    <property type="molecule type" value="Genomic_DNA"/>
</dbReference>
<reference evidence="4 5" key="1">
    <citation type="journal article" date="2016" name="PLoS Pathog.">
        <title>Biosynthesis of antibiotic leucinostatins in bio-control fungus Purpureocillium lilacinum and their inhibition on phytophthora revealed by genome mining.</title>
        <authorList>
            <person name="Wang G."/>
            <person name="Liu Z."/>
            <person name="Lin R."/>
            <person name="Li E."/>
            <person name="Mao Z."/>
            <person name="Ling J."/>
            <person name="Yang Y."/>
            <person name="Yin W.B."/>
            <person name="Xie B."/>
        </authorList>
    </citation>
    <scope>NUCLEOTIDE SEQUENCE [LARGE SCALE GENOMIC DNA]</scope>
    <source>
        <strain evidence="4">170</strain>
    </source>
</reference>
<dbReference type="Pfam" id="PF00172">
    <property type="entry name" value="Zn_clus"/>
    <property type="match status" value="1"/>
</dbReference>
<feature type="compositionally biased region" description="Low complexity" evidence="2">
    <location>
        <begin position="861"/>
        <end position="898"/>
    </location>
</feature>
<dbReference type="GO" id="GO:0008270">
    <property type="term" value="F:zinc ion binding"/>
    <property type="evidence" value="ECO:0007669"/>
    <property type="project" value="InterPro"/>
</dbReference>
<feature type="compositionally biased region" description="Basic and acidic residues" evidence="2">
    <location>
        <begin position="655"/>
        <end position="664"/>
    </location>
</feature>
<dbReference type="PROSITE" id="PS00463">
    <property type="entry name" value="ZN2_CY6_FUNGAL_1"/>
    <property type="match status" value="1"/>
</dbReference>
<dbReference type="Proteomes" id="UP000078397">
    <property type="component" value="Unassembled WGS sequence"/>
</dbReference>
<feature type="compositionally biased region" description="Gly residues" evidence="2">
    <location>
        <begin position="907"/>
        <end position="919"/>
    </location>
</feature>
<feature type="compositionally biased region" description="Acidic residues" evidence="2">
    <location>
        <begin position="513"/>
        <end position="546"/>
    </location>
</feature>
<dbReference type="InterPro" id="IPR036864">
    <property type="entry name" value="Zn2-C6_fun-type_DNA-bd_sf"/>
</dbReference>
<feature type="region of interest" description="Disordered" evidence="2">
    <location>
        <begin position="246"/>
        <end position="288"/>
    </location>
</feature>
<evidence type="ECO:0000256" key="1">
    <source>
        <dbReference type="ARBA" id="ARBA00023242"/>
    </source>
</evidence>
<dbReference type="PROSITE" id="PS50048">
    <property type="entry name" value="ZN2_CY6_FUNGAL_2"/>
    <property type="match status" value="1"/>
</dbReference>
<comment type="caution">
    <text evidence="4">The sequence shown here is derived from an EMBL/GenBank/DDBJ whole genome shotgun (WGS) entry which is preliminary data.</text>
</comment>
<feature type="region of interest" description="Disordered" evidence="2">
    <location>
        <begin position="411"/>
        <end position="457"/>
    </location>
</feature>
<keyword evidence="5" id="KW-1185">Reference proteome</keyword>
<dbReference type="GeneID" id="28847064"/>
<keyword evidence="4" id="KW-0238">DNA-binding</keyword>